<feature type="transmembrane region" description="Helical" evidence="1">
    <location>
        <begin position="12"/>
        <end position="33"/>
    </location>
</feature>
<sequence>MGQFDDPIGSILISTWVCSMLEMLIVSDTYYYYTHYKKDSLALKVFIGTVVAVDFVSLITDFADVYYLAVKYWGQEIVLQQQFWPVPAYLATTGVTALLVQCFLIQRVWVLTKNFILPLILVLGALASFGGSLATSISFAIFRAYADRFKGRVPVILWMSLTTATDIGITLVLILRLYSMKTSFKQTETYV</sequence>
<feature type="transmembrane region" description="Helical" evidence="1">
    <location>
        <begin position="117"/>
        <end position="143"/>
    </location>
</feature>
<keyword evidence="1" id="KW-0812">Transmembrane</keyword>
<organism evidence="2 3">
    <name type="scientific">Marasmius tenuissimus</name>
    <dbReference type="NCBI Taxonomy" id="585030"/>
    <lineage>
        <taxon>Eukaryota</taxon>
        <taxon>Fungi</taxon>
        <taxon>Dikarya</taxon>
        <taxon>Basidiomycota</taxon>
        <taxon>Agaricomycotina</taxon>
        <taxon>Agaricomycetes</taxon>
        <taxon>Agaricomycetidae</taxon>
        <taxon>Agaricales</taxon>
        <taxon>Marasmiineae</taxon>
        <taxon>Marasmiaceae</taxon>
        <taxon>Marasmius</taxon>
    </lineage>
</organism>
<dbReference type="EMBL" id="JBBXMP010000062">
    <property type="protein sequence ID" value="KAL0064439.1"/>
    <property type="molecule type" value="Genomic_DNA"/>
</dbReference>
<feature type="transmembrane region" description="Helical" evidence="1">
    <location>
        <begin position="155"/>
        <end position="178"/>
    </location>
</feature>
<dbReference type="Proteomes" id="UP001437256">
    <property type="component" value="Unassembled WGS sequence"/>
</dbReference>
<comment type="caution">
    <text evidence="2">The sequence shown here is derived from an EMBL/GenBank/DDBJ whole genome shotgun (WGS) entry which is preliminary data.</text>
</comment>
<evidence type="ECO:0000313" key="3">
    <source>
        <dbReference type="Proteomes" id="UP001437256"/>
    </source>
</evidence>
<reference evidence="2 3" key="1">
    <citation type="submission" date="2024-05" db="EMBL/GenBank/DDBJ databases">
        <title>A draft genome resource for the thread blight pathogen Marasmius tenuissimus strain MS-2.</title>
        <authorList>
            <person name="Yulfo-Soto G.E."/>
            <person name="Baruah I.K."/>
            <person name="Amoako-Attah I."/>
            <person name="Bukari Y."/>
            <person name="Meinhardt L.W."/>
            <person name="Bailey B.A."/>
            <person name="Cohen S.P."/>
        </authorList>
    </citation>
    <scope>NUCLEOTIDE SEQUENCE [LARGE SCALE GENOMIC DNA]</scope>
    <source>
        <strain evidence="2 3">MS-2</strain>
    </source>
</reference>
<evidence type="ECO:0008006" key="4">
    <source>
        <dbReference type="Google" id="ProtNLM"/>
    </source>
</evidence>
<name>A0ABR2ZTN7_9AGAR</name>
<keyword evidence="1" id="KW-0472">Membrane</keyword>
<evidence type="ECO:0000256" key="1">
    <source>
        <dbReference type="SAM" id="Phobius"/>
    </source>
</evidence>
<feature type="transmembrane region" description="Helical" evidence="1">
    <location>
        <begin position="88"/>
        <end position="105"/>
    </location>
</feature>
<protein>
    <recommendedName>
        <fullName evidence="4">Transmembrane protein</fullName>
    </recommendedName>
</protein>
<keyword evidence="1" id="KW-1133">Transmembrane helix</keyword>
<feature type="transmembrane region" description="Helical" evidence="1">
    <location>
        <begin position="45"/>
        <end position="68"/>
    </location>
</feature>
<evidence type="ECO:0000313" key="2">
    <source>
        <dbReference type="EMBL" id="KAL0064439.1"/>
    </source>
</evidence>
<proteinExistence type="predicted"/>
<dbReference type="PANTHER" id="PTHR40465:SF1">
    <property type="entry name" value="DUF6534 DOMAIN-CONTAINING PROTEIN"/>
    <property type="match status" value="1"/>
</dbReference>
<gene>
    <name evidence="2" type="ORF">AAF712_008603</name>
</gene>
<dbReference type="PANTHER" id="PTHR40465">
    <property type="entry name" value="CHROMOSOME 1, WHOLE GENOME SHOTGUN SEQUENCE"/>
    <property type="match status" value="1"/>
</dbReference>
<accession>A0ABR2ZTN7</accession>
<keyword evidence="3" id="KW-1185">Reference proteome</keyword>